<gene>
    <name evidence="2" type="ORF">AB205_0140240</name>
</gene>
<dbReference type="Proteomes" id="UP000228934">
    <property type="component" value="Unassembled WGS sequence"/>
</dbReference>
<keyword evidence="3" id="KW-1185">Reference proteome</keyword>
<evidence type="ECO:0000313" key="3">
    <source>
        <dbReference type="Proteomes" id="UP000228934"/>
    </source>
</evidence>
<accession>A0A2G9QHA9</accession>
<proteinExistence type="predicted"/>
<sequence length="89" mass="9419">MEEEGKGEPEITEWIAAVTANLPPVCSQSHTAPPPPNPAPETEHIPALGSEEAGLCVMASARRNLRNDLLVAADSITNTMSSLVKELKS</sequence>
<protein>
    <submittedName>
        <fullName evidence="2">Uncharacterized protein</fullName>
    </submittedName>
</protein>
<feature type="region of interest" description="Disordered" evidence="1">
    <location>
        <begin position="23"/>
        <end position="48"/>
    </location>
</feature>
<dbReference type="AlphaFoldDB" id="A0A2G9QHA9"/>
<feature type="non-terminal residue" evidence="2">
    <location>
        <position position="89"/>
    </location>
</feature>
<dbReference type="EMBL" id="KV997796">
    <property type="protein sequence ID" value="PIO14473.1"/>
    <property type="molecule type" value="Genomic_DNA"/>
</dbReference>
<name>A0A2G9QHA9_AQUCT</name>
<evidence type="ECO:0000313" key="2">
    <source>
        <dbReference type="EMBL" id="PIO14473.1"/>
    </source>
</evidence>
<reference evidence="3" key="1">
    <citation type="journal article" date="2017" name="Nat. Commun.">
        <title>The North American bullfrog draft genome provides insight into hormonal regulation of long noncoding RNA.</title>
        <authorList>
            <person name="Hammond S.A."/>
            <person name="Warren R.L."/>
            <person name="Vandervalk B.P."/>
            <person name="Kucuk E."/>
            <person name="Khan H."/>
            <person name="Gibb E.A."/>
            <person name="Pandoh P."/>
            <person name="Kirk H."/>
            <person name="Zhao Y."/>
            <person name="Jones M."/>
            <person name="Mungall A.J."/>
            <person name="Coope R."/>
            <person name="Pleasance S."/>
            <person name="Moore R.A."/>
            <person name="Holt R.A."/>
            <person name="Round J.M."/>
            <person name="Ohora S."/>
            <person name="Walle B.V."/>
            <person name="Veldhoen N."/>
            <person name="Helbing C.C."/>
            <person name="Birol I."/>
        </authorList>
    </citation>
    <scope>NUCLEOTIDE SEQUENCE [LARGE SCALE GENOMIC DNA]</scope>
</reference>
<dbReference type="OrthoDB" id="6019271at2759"/>
<evidence type="ECO:0000256" key="1">
    <source>
        <dbReference type="SAM" id="MobiDB-lite"/>
    </source>
</evidence>
<organism evidence="2 3">
    <name type="scientific">Aquarana catesbeiana</name>
    <name type="common">American bullfrog</name>
    <name type="synonym">Rana catesbeiana</name>
    <dbReference type="NCBI Taxonomy" id="8400"/>
    <lineage>
        <taxon>Eukaryota</taxon>
        <taxon>Metazoa</taxon>
        <taxon>Chordata</taxon>
        <taxon>Craniata</taxon>
        <taxon>Vertebrata</taxon>
        <taxon>Euteleostomi</taxon>
        <taxon>Amphibia</taxon>
        <taxon>Batrachia</taxon>
        <taxon>Anura</taxon>
        <taxon>Neobatrachia</taxon>
        <taxon>Ranoidea</taxon>
        <taxon>Ranidae</taxon>
        <taxon>Aquarana</taxon>
    </lineage>
</organism>